<keyword evidence="2" id="KW-0963">Cytoplasm</keyword>
<dbReference type="Gene3D" id="3.40.50.150">
    <property type="entry name" value="Vaccinia Virus protein VP39"/>
    <property type="match status" value="1"/>
</dbReference>
<gene>
    <name evidence="9" type="ORF">WMO29_12855</name>
</gene>
<dbReference type="Pfam" id="PF13636">
    <property type="entry name" value="Methyltranf_PUA"/>
    <property type="match status" value="1"/>
</dbReference>
<dbReference type="InterPro" id="IPR031340">
    <property type="entry name" value="RsmF_methylt_CI"/>
</dbReference>
<evidence type="ECO:0000256" key="3">
    <source>
        <dbReference type="ARBA" id="ARBA00022603"/>
    </source>
</evidence>
<evidence type="ECO:0000256" key="4">
    <source>
        <dbReference type="ARBA" id="ARBA00022679"/>
    </source>
</evidence>
<dbReference type="NCBIfam" id="TIGR00446">
    <property type="entry name" value="nop2p"/>
    <property type="match status" value="1"/>
</dbReference>
<evidence type="ECO:0000256" key="5">
    <source>
        <dbReference type="ARBA" id="ARBA00022691"/>
    </source>
</evidence>
<dbReference type="PANTHER" id="PTHR22807:SF30">
    <property type="entry name" value="28S RRNA (CYTOSINE(4447)-C(5))-METHYLTRANSFERASE-RELATED"/>
    <property type="match status" value="1"/>
</dbReference>
<dbReference type="InterPro" id="IPR027391">
    <property type="entry name" value="Nol1_Nop2_Fmu_2"/>
</dbReference>
<keyword evidence="3 7" id="KW-0489">Methyltransferase</keyword>
<dbReference type="InterPro" id="IPR011023">
    <property type="entry name" value="Nop2p"/>
</dbReference>
<organism evidence="9 10">
    <name type="scientific">Laedolimicola intestinihominis</name>
    <dbReference type="NCBI Taxonomy" id="3133166"/>
    <lineage>
        <taxon>Bacteria</taxon>
        <taxon>Bacillati</taxon>
        <taxon>Bacillota</taxon>
        <taxon>Clostridia</taxon>
        <taxon>Lachnospirales</taxon>
        <taxon>Lachnospiraceae</taxon>
        <taxon>Laedolimicola</taxon>
    </lineage>
</organism>
<evidence type="ECO:0000313" key="10">
    <source>
        <dbReference type="Proteomes" id="UP001438008"/>
    </source>
</evidence>
<keyword evidence="10" id="KW-1185">Reference proteome</keyword>
<reference evidence="9 10" key="1">
    <citation type="submission" date="2024-03" db="EMBL/GenBank/DDBJ databases">
        <title>Human intestinal bacterial collection.</title>
        <authorList>
            <person name="Pauvert C."/>
            <person name="Hitch T.C.A."/>
            <person name="Clavel T."/>
        </authorList>
    </citation>
    <scope>NUCLEOTIDE SEQUENCE [LARGE SCALE GENOMIC DNA]</scope>
    <source>
        <strain evidence="9 10">CLA-AA-H132</strain>
    </source>
</reference>
<name>A0ABV1FJZ0_9FIRM</name>
<keyword evidence="5 7" id="KW-0949">S-adenosyl-L-methionine</keyword>
<keyword evidence="4 7" id="KW-0808">Transferase</keyword>
<dbReference type="InterPro" id="IPR001678">
    <property type="entry name" value="MeTrfase_RsmB-F_NOP2_dom"/>
</dbReference>
<dbReference type="SUPFAM" id="SSF53335">
    <property type="entry name" value="S-adenosyl-L-methionine-dependent methyltransferases"/>
    <property type="match status" value="1"/>
</dbReference>
<sequence length="465" mass="52330">MLQLPESFLQEMRELLGDEYDAWEKSYEHNEGFRGLRVNTGKLRPEEFQALSAFSLRAVPWTRNGFYLEEQAQASKHPYYAAGLYYLQEPSAMTPAACLPIKEGDRVLDLCAAPGGKATELAAKLRGTGVLVANDISNSRAKALLKNLELFGAGNILVTSETPERLLNYFEGWFDKILVDAPCSGEGMFRKEPSMVKDWLEKGPDYYAEIQRTVVTAAAKLLRPGGQLVYSTCTFSKHENEETIERLIKEEGFTLLPLPLPEEREALGFAPGLGACAGAARLFPHRLDGEGHFVALLQKNVCSDNSAATLPRHKEKADSKGVLKKLPEEWLDFAKDLHVKWDARCFRLYDGRLYVLPEALTGKNIRSLRFLRTGLYLGEVKPKRFEPSQALAMYLRKEEFALSVDLKADDERVFRYLKGETLDLEDLAARGAKGWCLVCVDGYPLGWGKLANGTLKNKYYPGWRW</sequence>
<feature type="active site" description="Nucleophile" evidence="7">
    <location>
        <position position="233"/>
    </location>
</feature>
<dbReference type="RefSeq" id="WP_349165072.1">
    <property type="nucleotide sequence ID" value="NZ_JBBMFE010000013.1"/>
</dbReference>
<dbReference type="PROSITE" id="PS51686">
    <property type="entry name" value="SAM_MT_RSMB_NOP"/>
    <property type="match status" value="1"/>
</dbReference>
<evidence type="ECO:0000256" key="2">
    <source>
        <dbReference type="ARBA" id="ARBA00022490"/>
    </source>
</evidence>
<dbReference type="CDD" id="cd02440">
    <property type="entry name" value="AdoMet_MTases"/>
    <property type="match status" value="1"/>
</dbReference>
<dbReference type="Gene3D" id="3.30.70.1170">
    <property type="entry name" value="Sun protein, domain 3"/>
    <property type="match status" value="1"/>
</dbReference>
<feature type="binding site" evidence="7">
    <location>
        <begin position="111"/>
        <end position="117"/>
    </location>
    <ligand>
        <name>S-adenosyl-L-methionine</name>
        <dbReference type="ChEBI" id="CHEBI:59789"/>
    </ligand>
</feature>
<dbReference type="InterPro" id="IPR029063">
    <property type="entry name" value="SAM-dependent_MTases_sf"/>
</dbReference>
<protein>
    <submittedName>
        <fullName evidence="9">RsmB/NOP family class I SAM-dependent RNA methyltransferase</fullName>
        <ecNumber evidence="9">2.1.1.-</ecNumber>
    </submittedName>
</protein>
<comment type="similarity">
    <text evidence="1 7">Belongs to the class I-like SAM-binding methyltransferase superfamily. RsmB/NOP family.</text>
</comment>
<dbReference type="Gene3D" id="2.30.130.60">
    <property type="match status" value="1"/>
</dbReference>
<comment type="caution">
    <text evidence="7">Lacks conserved residue(s) required for the propagation of feature annotation.</text>
</comment>
<proteinExistence type="inferred from homology"/>
<dbReference type="Pfam" id="PF01189">
    <property type="entry name" value="Methyltr_RsmB-F"/>
    <property type="match status" value="1"/>
</dbReference>
<comment type="caution">
    <text evidence="9">The sequence shown here is derived from an EMBL/GenBank/DDBJ whole genome shotgun (WGS) entry which is preliminary data.</text>
</comment>
<dbReference type="EC" id="2.1.1.-" evidence="9"/>
<keyword evidence="6 7" id="KW-0694">RNA-binding</keyword>
<dbReference type="Proteomes" id="UP001438008">
    <property type="component" value="Unassembled WGS sequence"/>
</dbReference>
<dbReference type="EMBL" id="JBBMFE010000013">
    <property type="protein sequence ID" value="MEQ2473368.1"/>
    <property type="molecule type" value="Genomic_DNA"/>
</dbReference>
<dbReference type="Pfam" id="PF17125">
    <property type="entry name" value="Methyltr_RsmF_N"/>
    <property type="match status" value="1"/>
</dbReference>
<evidence type="ECO:0000256" key="6">
    <source>
        <dbReference type="ARBA" id="ARBA00022884"/>
    </source>
</evidence>
<evidence type="ECO:0000313" key="9">
    <source>
        <dbReference type="EMBL" id="MEQ2473368.1"/>
    </source>
</evidence>
<dbReference type="InterPro" id="IPR018314">
    <property type="entry name" value="RsmB/NOL1/NOP2-like_CS"/>
</dbReference>
<evidence type="ECO:0000256" key="7">
    <source>
        <dbReference type="PROSITE-ProRule" id="PRU01023"/>
    </source>
</evidence>
<feature type="domain" description="SAM-dependent MTase RsmB/NOP-type" evidence="8">
    <location>
        <begin position="19"/>
        <end position="300"/>
    </location>
</feature>
<dbReference type="GO" id="GO:0008168">
    <property type="term" value="F:methyltransferase activity"/>
    <property type="evidence" value="ECO:0007669"/>
    <property type="project" value="UniProtKB-KW"/>
</dbReference>
<evidence type="ECO:0000256" key="1">
    <source>
        <dbReference type="ARBA" id="ARBA00007494"/>
    </source>
</evidence>
<dbReference type="InterPro" id="IPR031341">
    <property type="entry name" value="Methyltr_RsmF_N"/>
</dbReference>
<evidence type="ECO:0000259" key="8">
    <source>
        <dbReference type="PROSITE" id="PS51686"/>
    </source>
</evidence>
<dbReference type="GO" id="GO:0032259">
    <property type="term" value="P:methylation"/>
    <property type="evidence" value="ECO:0007669"/>
    <property type="project" value="UniProtKB-KW"/>
</dbReference>
<dbReference type="InterPro" id="IPR023267">
    <property type="entry name" value="RCMT"/>
</dbReference>
<dbReference type="InterPro" id="IPR049560">
    <property type="entry name" value="MeTrfase_RsmB-F_NOP2_cat"/>
</dbReference>
<dbReference type="PROSITE" id="PS01153">
    <property type="entry name" value="NOL1_NOP2_SUN"/>
    <property type="match status" value="1"/>
</dbReference>
<dbReference type="PRINTS" id="PR02008">
    <property type="entry name" value="RCMTFAMILY"/>
</dbReference>
<feature type="binding site" evidence="7">
    <location>
        <position position="180"/>
    </location>
    <ligand>
        <name>S-adenosyl-L-methionine</name>
        <dbReference type="ChEBI" id="CHEBI:59789"/>
    </ligand>
</feature>
<dbReference type="PANTHER" id="PTHR22807">
    <property type="entry name" value="NOP2 YEAST -RELATED NOL1/NOP2/FMU SUN DOMAIN-CONTAINING"/>
    <property type="match status" value="1"/>
</dbReference>
<dbReference type="Pfam" id="PF17126">
    <property type="entry name" value="RsmF_methylt_CI"/>
    <property type="match status" value="1"/>
</dbReference>
<dbReference type="CDD" id="cd21147">
    <property type="entry name" value="RsmF_methylt_CTD1"/>
    <property type="match status" value="1"/>
</dbReference>
<accession>A0ABV1FJZ0</accession>
<feature type="binding site" evidence="7">
    <location>
        <position position="135"/>
    </location>
    <ligand>
        <name>S-adenosyl-L-methionine</name>
        <dbReference type="ChEBI" id="CHEBI:59789"/>
    </ligand>
</feature>